<dbReference type="Proteomes" id="UP000041254">
    <property type="component" value="Unassembled WGS sequence"/>
</dbReference>
<dbReference type="PANTHER" id="PTHR33153">
    <property type="entry name" value="MYND-TYPE DOMAIN-CONTAINING PROTEIN"/>
    <property type="match status" value="1"/>
</dbReference>
<proteinExistence type="predicted"/>
<dbReference type="PhylomeDB" id="A0A0G4GHQ9"/>
<evidence type="ECO:0000259" key="1">
    <source>
        <dbReference type="Pfam" id="PF25273"/>
    </source>
</evidence>
<feature type="domain" description="DUF7869" evidence="1">
    <location>
        <begin position="1"/>
        <end position="118"/>
    </location>
</feature>
<keyword evidence="3" id="KW-1185">Reference proteome</keyword>
<name>A0A0G4GHQ9_VITBC</name>
<dbReference type="VEuPathDB" id="CryptoDB:Vbra_6276"/>
<evidence type="ECO:0000313" key="3">
    <source>
        <dbReference type="Proteomes" id="UP000041254"/>
    </source>
</evidence>
<dbReference type="Pfam" id="PF25273">
    <property type="entry name" value="DUF7869"/>
    <property type="match status" value="1"/>
</dbReference>
<dbReference type="AlphaFoldDB" id="A0A0G4GHQ9"/>
<dbReference type="InterPro" id="IPR057191">
    <property type="entry name" value="DUF7869"/>
</dbReference>
<dbReference type="PANTHER" id="PTHR33153:SF3">
    <property type="entry name" value="TRAFFICKING PROTEIN PARTICLE COMPLEX SUBUNIT 11 DOMAIN-CONTAINING PROTEIN"/>
    <property type="match status" value="1"/>
</dbReference>
<dbReference type="InParanoid" id="A0A0G4GHQ9"/>
<reference evidence="2 3" key="1">
    <citation type="submission" date="2014-11" db="EMBL/GenBank/DDBJ databases">
        <authorList>
            <person name="Zhu J."/>
            <person name="Qi W."/>
            <person name="Song R."/>
        </authorList>
    </citation>
    <scope>NUCLEOTIDE SEQUENCE [LARGE SCALE GENOMIC DNA]</scope>
</reference>
<gene>
    <name evidence="2" type="ORF">Vbra_6276</name>
</gene>
<protein>
    <recommendedName>
        <fullName evidence="1">DUF7869 domain-containing protein</fullName>
    </recommendedName>
</protein>
<sequence>MDNCTGENKNQYIFAYASLPVHLGAFKEVTVNFLPVGHTHEDIDQLHSVTSKTLRVSRFATATQLRELILGAHRNPKYPNGMQVRFMTQTWDWKALLEPHTDPPVNFCTAQSYRFARLPPSYEHVGMYFKSLIADRDWKGPLPFMKSYPPAGSGASVAATEDLLNPGANSRRDPDRMNKTMSATLAALDKLPDQLRYRDQTPMFTREDVSFCKDLITGNYEKENTPFRLPAKMHDSSFAADSLFTSTSSLYKIDSGARTIDSGMLASVFDRLGLKCQSVSVGDPTGVSTADQRTLAMWESRAEDPQKGDMVLIDPDREDMADGDASPAWVGQFIEDAESAGDGLPLASIWWYEGRGPLNGWSPKGHFEPAMRVAPSKSKRRKQVTAEPWRQSIPKGSILLAGYQLTKNNRLPSVVREFVFRLREMEALNEENLPDGKDDCVDCVEEEDAV</sequence>
<organism evidence="2 3">
    <name type="scientific">Vitrella brassicaformis (strain CCMP3155)</name>
    <dbReference type="NCBI Taxonomy" id="1169540"/>
    <lineage>
        <taxon>Eukaryota</taxon>
        <taxon>Sar</taxon>
        <taxon>Alveolata</taxon>
        <taxon>Colpodellida</taxon>
        <taxon>Vitrellaceae</taxon>
        <taxon>Vitrella</taxon>
    </lineage>
</organism>
<dbReference type="OrthoDB" id="431342at2759"/>
<dbReference type="EMBL" id="CDMY01000667">
    <property type="protein sequence ID" value="CEM29264.1"/>
    <property type="molecule type" value="Genomic_DNA"/>
</dbReference>
<accession>A0A0G4GHQ9</accession>
<evidence type="ECO:0000313" key="2">
    <source>
        <dbReference type="EMBL" id="CEM29264.1"/>
    </source>
</evidence>